<keyword evidence="3" id="KW-1185">Reference proteome</keyword>
<name>A0A561VM80_ACTTI</name>
<evidence type="ECO:0000313" key="2">
    <source>
        <dbReference type="EMBL" id="TWG12726.1"/>
    </source>
</evidence>
<evidence type="ECO:0008006" key="4">
    <source>
        <dbReference type="Google" id="ProtNLM"/>
    </source>
</evidence>
<gene>
    <name evidence="2" type="ORF">FHX34_105594</name>
</gene>
<dbReference type="RefSeq" id="WP_145831038.1">
    <property type="nucleotide sequence ID" value="NZ_BOMX01000088.1"/>
</dbReference>
<accession>A0A561VM80</accession>
<dbReference type="OrthoDB" id="3368165at2"/>
<reference evidence="2 3" key="1">
    <citation type="submission" date="2019-06" db="EMBL/GenBank/DDBJ databases">
        <title>Sequencing the genomes of 1000 actinobacteria strains.</title>
        <authorList>
            <person name="Klenk H.-P."/>
        </authorList>
    </citation>
    <scope>NUCLEOTIDE SEQUENCE [LARGE SCALE GENOMIC DNA]</scope>
    <source>
        <strain evidence="2 3">DSM 43866</strain>
    </source>
</reference>
<protein>
    <recommendedName>
        <fullName evidence="4">Phosphodiesterase</fullName>
    </recommendedName>
</protein>
<dbReference type="SUPFAM" id="SSF56634">
    <property type="entry name" value="Heme-dependent catalase-like"/>
    <property type="match status" value="1"/>
</dbReference>
<evidence type="ECO:0000256" key="1">
    <source>
        <dbReference type="SAM" id="MobiDB-lite"/>
    </source>
</evidence>
<dbReference type="EMBL" id="VIWY01000005">
    <property type="protein sequence ID" value="TWG12726.1"/>
    <property type="molecule type" value="Genomic_DNA"/>
</dbReference>
<proteinExistence type="predicted"/>
<dbReference type="AlphaFoldDB" id="A0A561VM80"/>
<feature type="region of interest" description="Disordered" evidence="1">
    <location>
        <begin position="226"/>
        <end position="245"/>
    </location>
</feature>
<comment type="caution">
    <text evidence="2">The sequence shown here is derived from an EMBL/GenBank/DDBJ whole genome shotgun (WGS) entry which is preliminary data.</text>
</comment>
<sequence length="245" mass="25818">MRMIPLLGAGVAAAAAVRLARSRRQRSLHPLGCSLTGELQVWGCPGPVGSELIDRPARHRVTVRLSKGLGTRGGRADVRGVAVRVPGPGRPTDLLLSTVAAGRWGRRVPMPRRTFDTTYGSITAYRAGGAKLYLLAGPDPAGAPLGRTLESVTDAAGRGGAGLLLHVVRGGRVQPFGRLSLDGVLSPRRDAALAFDPIRNASADLHPTGRLHGARALAYRASQRWRGVTPPPRNPAAVERTAANR</sequence>
<dbReference type="Proteomes" id="UP000320239">
    <property type="component" value="Unassembled WGS sequence"/>
</dbReference>
<dbReference type="GO" id="GO:0020037">
    <property type="term" value="F:heme binding"/>
    <property type="evidence" value="ECO:0007669"/>
    <property type="project" value="InterPro"/>
</dbReference>
<dbReference type="InterPro" id="IPR020835">
    <property type="entry name" value="Catalase_sf"/>
</dbReference>
<organism evidence="2 3">
    <name type="scientific">Actinoplanes teichomyceticus</name>
    <dbReference type="NCBI Taxonomy" id="1867"/>
    <lineage>
        <taxon>Bacteria</taxon>
        <taxon>Bacillati</taxon>
        <taxon>Actinomycetota</taxon>
        <taxon>Actinomycetes</taxon>
        <taxon>Micromonosporales</taxon>
        <taxon>Micromonosporaceae</taxon>
        <taxon>Actinoplanes</taxon>
    </lineage>
</organism>
<evidence type="ECO:0000313" key="3">
    <source>
        <dbReference type="Proteomes" id="UP000320239"/>
    </source>
</evidence>